<accession>A0ABV4DX98</accession>
<keyword evidence="12" id="KW-1185">Reference proteome</keyword>
<evidence type="ECO:0000256" key="3">
    <source>
        <dbReference type="ARBA" id="ARBA00022679"/>
    </source>
</evidence>
<dbReference type="Gene3D" id="3.40.50.1110">
    <property type="entry name" value="SGNH hydrolase"/>
    <property type="match status" value="1"/>
</dbReference>
<dbReference type="SUPFAM" id="SSF52266">
    <property type="entry name" value="SGNH hydrolase"/>
    <property type="match status" value="1"/>
</dbReference>
<evidence type="ECO:0000256" key="1">
    <source>
        <dbReference type="ARBA" id="ARBA00004651"/>
    </source>
</evidence>
<dbReference type="InterPro" id="IPR050879">
    <property type="entry name" value="Acyltransferase_3"/>
</dbReference>
<evidence type="ECO:0000259" key="10">
    <source>
        <dbReference type="Pfam" id="PF01757"/>
    </source>
</evidence>
<dbReference type="Proteomes" id="UP001565220">
    <property type="component" value="Unassembled WGS sequence"/>
</dbReference>
<evidence type="ECO:0000313" key="12">
    <source>
        <dbReference type="Proteomes" id="UP001565220"/>
    </source>
</evidence>
<dbReference type="InterPro" id="IPR036514">
    <property type="entry name" value="SGNH_hydro_sf"/>
</dbReference>
<dbReference type="RefSeq" id="WP_294182707.1">
    <property type="nucleotide sequence ID" value="NZ_JBGFFE010000012.1"/>
</dbReference>
<keyword evidence="7 11" id="KW-0012">Acyltransferase</keyword>
<dbReference type="EC" id="2.3.1.-" evidence="11"/>
<dbReference type="GO" id="GO:0016746">
    <property type="term" value="F:acyltransferase activity"/>
    <property type="evidence" value="ECO:0007669"/>
    <property type="project" value="UniProtKB-KW"/>
</dbReference>
<feature type="transmembrane region" description="Helical" evidence="9">
    <location>
        <begin position="238"/>
        <end position="256"/>
    </location>
</feature>
<feature type="transmembrane region" description="Helical" evidence="9">
    <location>
        <begin position="329"/>
        <end position="351"/>
    </location>
</feature>
<evidence type="ECO:0000256" key="5">
    <source>
        <dbReference type="ARBA" id="ARBA00022989"/>
    </source>
</evidence>
<feature type="transmembrane region" description="Helical" evidence="9">
    <location>
        <begin position="262"/>
        <end position="285"/>
    </location>
</feature>
<comment type="subcellular location">
    <subcellularLocation>
        <location evidence="1">Cell membrane</location>
        <topology evidence="1">Multi-pass membrane protein</topology>
    </subcellularLocation>
</comment>
<dbReference type="InterPro" id="IPR002656">
    <property type="entry name" value="Acyl_transf_3_dom"/>
</dbReference>
<feature type="transmembrane region" description="Helical" evidence="9">
    <location>
        <begin position="38"/>
        <end position="58"/>
    </location>
</feature>
<dbReference type="Pfam" id="PF01757">
    <property type="entry name" value="Acyl_transf_3"/>
    <property type="match status" value="1"/>
</dbReference>
<dbReference type="PANTHER" id="PTHR23028">
    <property type="entry name" value="ACETYLTRANSFERASE"/>
    <property type="match status" value="1"/>
</dbReference>
<keyword evidence="3 11" id="KW-0808">Transferase</keyword>
<evidence type="ECO:0000256" key="7">
    <source>
        <dbReference type="ARBA" id="ARBA00023315"/>
    </source>
</evidence>
<keyword evidence="6 9" id="KW-0472">Membrane</keyword>
<feature type="transmembrane region" description="Helical" evidence="9">
    <location>
        <begin position="379"/>
        <end position="399"/>
    </location>
</feature>
<reference evidence="11 12" key="1">
    <citation type="submission" date="2024-08" db="EMBL/GenBank/DDBJ databases">
        <title>Clostridium lapicellarii sp. nov., and Clostridium renhuaiense sp. nov., two species isolated from the mud in a fermentation cellar used for producing sauce-flavour Chinese liquors.</title>
        <authorList>
            <person name="Yang F."/>
            <person name="Wang H."/>
            <person name="Chen L.Q."/>
            <person name="Zhou N."/>
            <person name="Lu J.J."/>
            <person name="Pu X.X."/>
            <person name="Wan B."/>
            <person name="Wang L."/>
            <person name="Liu S.J."/>
        </authorList>
    </citation>
    <scope>NUCLEOTIDE SEQUENCE [LARGE SCALE GENOMIC DNA]</scope>
    <source>
        <strain evidence="11 12">MT-113</strain>
    </source>
</reference>
<evidence type="ECO:0000256" key="4">
    <source>
        <dbReference type="ARBA" id="ARBA00022692"/>
    </source>
</evidence>
<dbReference type="PANTHER" id="PTHR23028:SF53">
    <property type="entry name" value="ACYL_TRANSF_3 DOMAIN-CONTAINING PROTEIN"/>
    <property type="match status" value="1"/>
</dbReference>
<proteinExistence type="predicted"/>
<dbReference type="CDD" id="cd01840">
    <property type="entry name" value="SGNH_hydrolase_yrhL_like"/>
    <property type="match status" value="1"/>
</dbReference>
<evidence type="ECO:0000256" key="8">
    <source>
        <dbReference type="SAM" id="MobiDB-lite"/>
    </source>
</evidence>
<sequence length="601" mass="67859">MSKNIQNHRYITGLDGLRAFSVLAVMAYHFNFNWAEGGFLGVDIFFVISGYLITSSILTQKSELNFSLRRFWIRRIRRLLPAAYIAITGIFIWATMFKSEIAATLKGDAAASIFYVSNWWFIFHKISYFDSFGSPSPLKNLWSLSIEEQFYIIWPLMLIAGIKIFKKRAKLSNAVFIAALCSAVLMAVLYKPGEDPSRVYYGTDTRAFELLIGGWLAIIYPIKKTYTGKISTRQKNKLNITSAITLSIFIISVVFVNEYNSFLYRGGMLLFSLNAAVLIACICHSKSYLGHLLSWKPLSWIGKRSYGIYLWHYPIIVLSTPIYEMGNPTYWRAGLQLAVTFIIAEISYRFIEMPIRKNGFQKTFKKYLSGNIASSRKPAFSRLISVMILMTLGVGLLTACVKSIHMDKTQAHTGNKAGTNSLQQPQTNKESGTSTCKNGSLNSPHSVNPYRKVLAIGDSIMLDITPSLNKRYSNFTIDAKVGRQLNEAIGLASSYTEFNNSNNAVILELGTNGYFTDAQIDKLIKCFSKSHIYLINTRVPRRWEKDVNKILSRKAEENSNVTLIDWHSRAVSHPEYFEPDGVHLKPEGVETLTSLIDSALK</sequence>
<name>A0ABV4DX98_9CLOT</name>
<protein>
    <submittedName>
        <fullName evidence="11">Acyltransferase family protein</fullName>
        <ecNumber evidence="11">2.3.1.-</ecNumber>
    </submittedName>
</protein>
<feature type="region of interest" description="Disordered" evidence="8">
    <location>
        <begin position="412"/>
        <end position="442"/>
    </location>
</feature>
<keyword evidence="5 9" id="KW-1133">Transmembrane helix</keyword>
<organism evidence="11 12">
    <name type="scientific">Clostridium lapidicellarium</name>
    <dbReference type="NCBI Taxonomy" id="3240931"/>
    <lineage>
        <taxon>Bacteria</taxon>
        <taxon>Bacillati</taxon>
        <taxon>Bacillota</taxon>
        <taxon>Clostridia</taxon>
        <taxon>Eubacteriales</taxon>
        <taxon>Clostridiaceae</taxon>
        <taxon>Clostridium</taxon>
    </lineage>
</organism>
<keyword evidence="2" id="KW-1003">Cell membrane</keyword>
<feature type="transmembrane region" description="Helical" evidence="9">
    <location>
        <begin position="306"/>
        <end position="323"/>
    </location>
</feature>
<feature type="transmembrane region" description="Helical" evidence="9">
    <location>
        <begin position="210"/>
        <end position="226"/>
    </location>
</feature>
<dbReference type="EMBL" id="JBGFFE010000012">
    <property type="protein sequence ID" value="MEY8763867.1"/>
    <property type="molecule type" value="Genomic_DNA"/>
</dbReference>
<feature type="transmembrane region" description="Helical" evidence="9">
    <location>
        <begin position="79"/>
        <end position="97"/>
    </location>
</feature>
<evidence type="ECO:0000256" key="6">
    <source>
        <dbReference type="ARBA" id="ARBA00023136"/>
    </source>
</evidence>
<evidence type="ECO:0000256" key="9">
    <source>
        <dbReference type="SAM" id="Phobius"/>
    </source>
</evidence>
<comment type="caution">
    <text evidence="11">The sequence shown here is derived from an EMBL/GenBank/DDBJ whole genome shotgun (WGS) entry which is preliminary data.</text>
</comment>
<keyword evidence="4 9" id="KW-0812">Transmembrane</keyword>
<feature type="transmembrane region" description="Helical" evidence="9">
    <location>
        <begin position="172"/>
        <end position="190"/>
    </location>
</feature>
<evidence type="ECO:0000313" key="11">
    <source>
        <dbReference type="EMBL" id="MEY8763867.1"/>
    </source>
</evidence>
<feature type="domain" description="Acyltransferase 3" evidence="10">
    <location>
        <begin position="12"/>
        <end position="343"/>
    </location>
</feature>
<gene>
    <name evidence="11" type="ORF">AB8S09_09485</name>
</gene>
<evidence type="ECO:0000256" key="2">
    <source>
        <dbReference type="ARBA" id="ARBA00022475"/>
    </source>
</evidence>